<feature type="domain" description="VOC" evidence="2">
    <location>
        <begin position="28"/>
        <end position="142"/>
    </location>
</feature>
<protein>
    <submittedName>
        <fullName evidence="3">VOC family protein</fullName>
    </submittedName>
</protein>
<evidence type="ECO:0000313" key="3">
    <source>
        <dbReference type="EMBL" id="QXT39579.1"/>
    </source>
</evidence>
<evidence type="ECO:0000313" key="4">
    <source>
        <dbReference type="Proteomes" id="UP000825009"/>
    </source>
</evidence>
<dbReference type="PROSITE" id="PS51819">
    <property type="entry name" value="VOC"/>
    <property type="match status" value="1"/>
</dbReference>
<dbReference type="InterPro" id="IPR037523">
    <property type="entry name" value="VOC_core"/>
</dbReference>
<dbReference type="PANTHER" id="PTHR33993">
    <property type="entry name" value="GLYOXALASE-RELATED"/>
    <property type="match status" value="1"/>
</dbReference>
<dbReference type="InterPro" id="IPR004360">
    <property type="entry name" value="Glyas_Fos-R_dOase_dom"/>
</dbReference>
<feature type="region of interest" description="Disordered" evidence="1">
    <location>
        <begin position="1"/>
        <end position="23"/>
    </location>
</feature>
<feature type="compositionally biased region" description="Low complexity" evidence="1">
    <location>
        <begin position="8"/>
        <end position="23"/>
    </location>
</feature>
<accession>A0A8F6YA44</accession>
<dbReference type="RefSeq" id="WP_219002318.1">
    <property type="nucleotide sequence ID" value="NZ_CP079194.1"/>
</dbReference>
<dbReference type="CDD" id="cd07247">
    <property type="entry name" value="SgaA_N_like"/>
    <property type="match status" value="1"/>
</dbReference>
<evidence type="ECO:0000259" key="2">
    <source>
        <dbReference type="PROSITE" id="PS51819"/>
    </source>
</evidence>
<reference evidence="3 4" key="1">
    <citation type="submission" date="2021-07" db="EMBL/GenBank/DDBJ databases">
        <title>A novel Jannaschia species isolated from marine dinoflagellate Ceratoperidinium margalefii.</title>
        <authorList>
            <person name="Jiang Y."/>
            <person name="Li Z."/>
        </authorList>
    </citation>
    <scope>NUCLEOTIDE SEQUENCE [LARGE SCALE GENOMIC DNA]</scope>
    <source>
        <strain evidence="3 4">J12C1-MA-4</strain>
    </source>
</reference>
<evidence type="ECO:0000256" key="1">
    <source>
        <dbReference type="SAM" id="MobiDB-lite"/>
    </source>
</evidence>
<dbReference type="AlphaFoldDB" id="A0A8F6YA44"/>
<dbReference type="Proteomes" id="UP000825009">
    <property type="component" value="Chromosome"/>
</dbReference>
<dbReference type="Pfam" id="PF00903">
    <property type="entry name" value="Glyoxalase"/>
    <property type="match status" value="1"/>
</dbReference>
<organism evidence="3 4">
    <name type="scientific">Gymnodinialimonas ceratoperidinii</name>
    <dbReference type="NCBI Taxonomy" id="2856823"/>
    <lineage>
        <taxon>Bacteria</taxon>
        <taxon>Pseudomonadati</taxon>
        <taxon>Pseudomonadota</taxon>
        <taxon>Alphaproteobacteria</taxon>
        <taxon>Rhodobacterales</taxon>
        <taxon>Paracoccaceae</taxon>
        <taxon>Gymnodinialimonas</taxon>
    </lineage>
</organism>
<dbReference type="EMBL" id="CP079194">
    <property type="protein sequence ID" value="QXT39579.1"/>
    <property type="molecule type" value="Genomic_DNA"/>
</dbReference>
<dbReference type="InterPro" id="IPR052164">
    <property type="entry name" value="Anthracycline_SecMetBiosynth"/>
</dbReference>
<proteinExistence type="predicted"/>
<gene>
    <name evidence="3" type="ORF">KYE46_16930</name>
</gene>
<name>A0A8F6YA44_9RHOB</name>
<dbReference type="KEGG" id="gce:KYE46_16930"/>
<keyword evidence="4" id="KW-1185">Reference proteome</keyword>
<sequence length="144" mass="15278">MSDAHLIPATKPAADTAQAADTAPPQNCGCWFEIPVSDLDRARDFYGKILQQPLKIEDGGPNPVVMLPFNDDTPGIGGHLYPGTPSRDGATIHLVVPDSLDAARARIEAAGGTVESPDIQIPPGHFFYARDPDGNSLGLFKFNA</sequence>